<reference evidence="2 3" key="1">
    <citation type="submission" date="2023-02" db="EMBL/GenBank/DDBJ databases">
        <title>LHISI_Scaffold_Assembly.</title>
        <authorList>
            <person name="Stuart O.P."/>
            <person name="Cleave R."/>
            <person name="Magrath M.J.L."/>
            <person name="Mikheyev A.S."/>
        </authorList>
    </citation>
    <scope>NUCLEOTIDE SEQUENCE [LARGE SCALE GENOMIC DNA]</scope>
    <source>
        <strain evidence="2">Daus_M_001</strain>
        <tissue evidence="2">Leg muscle</tissue>
    </source>
</reference>
<feature type="compositionally biased region" description="Basic and acidic residues" evidence="1">
    <location>
        <begin position="14"/>
        <end position="29"/>
    </location>
</feature>
<comment type="caution">
    <text evidence="2">The sequence shown here is derived from an EMBL/GenBank/DDBJ whole genome shotgun (WGS) entry which is preliminary data.</text>
</comment>
<accession>A0ABQ9HZ62</accession>
<protein>
    <submittedName>
        <fullName evidence="2">Uncharacterized protein</fullName>
    </submittedName>
</protein>
<gene>
    <name evidence="2" type="ORF">PR048_009177</name>
</gene>
<name>A0ABQ9HZ62_9NEOP</name>
<feature type="region of interest" description="Disordered" evidence="1">
    <location>
        <begin position="1"/>
        <end position="29"/>
    </location>
</feature>
<proteinExistence type="predicted"/>
<evidence type="ECO:0000313" key="2">
    <source>
        <dbReference type="EMBL" id="KAJ8889676.1"/>
    </source>
</evidence>
<evidence type="ECO:0000313" key="3">
    <source>
        <dbReference type="Proteomes" id="UP001159363"/>
    </source>
</evidence>
<sequence length="118" mass="13542">MYELQLKTSGNEEENTKIEEEKKIDKEKSRENQSIYLLRFDLQKFLPTPLLDSGIAFYKQSLCTLDLIVYFATNKYQSAQCYIWDETIAGWSGEGGGGGGGMKKLHIVASIFYHYLKK</sequence>
<keyword evidence="3" id="KW-1185">Reference proteome</keyword>
<dbReference type="EMBL" id="JARBHB010000003">
    <property type="protein sequence ID" value="KAJ8889676.1"/>
    <property type="molecule type" value="Genomic_DNA"/>
</dbReference>
<organism evidence="2 3">
    <name type="scientific">Dryococelus australis</name>
    <dbReference type="NCBI Taxonomy" id="614101"/>
    <lineage>
        <taxon>Eukaryota</taxon>
        <taxon>Metazoa</taxon>
        <taxon>Ecdysozoa</taxon>
        <taxon>Arthropoda</taxon>
        <taxon>Hexapoda</taxon>
        <taxon>Insecta</taxon>
        <taxon>Pterygota</taxon>
        <taxon>Neoptera</taxon>
        <taxon>Polyneoptera</taxon>
        <taxon>Phasmatodea</taxon>
        <taxon>Verophasmatodea</taxon>
        <taxon>Anareolatae</taxon>
        <taxon>Phasmatidae</taxon>
        <taxon>Eurycanthinae</taxon>
        <taxon>Dryococelus</taxon>
    </lineage>
</organism>
<evidence type="ECO:0000256" key="1">
    <source>
        <dbReference type="SAM" id="MobiDB-lite"/>
    </source>
</evidence>
<dbReference type="Proteomes" id="UP001159363">
    <property type="component" value="Chromosome 3"/>
</dbReference>